<evidence type="ECO:0000256" key="1">
    <source>
        <dbReference type="ARBA" id="ARBA00022553"/>
    </source>
</evidence>
<evidence type="ECO:0000313" key="6">
    <source>
        <dbReference type="EMBL" id="RHW29106.1"/>
    </source>
</evidence>
<dbReference type="Pfam" id="PF00196">
    <property type="entry name" value="GerE"/>
    <property type="match status" value="1"/>
</dbReference>
<evidence type="ECO:0000256" key="2">
    <source>
        <dbReference type="ARBA" id="ARBA00023125"/>
    </source>
</evidence>
<dbReference type="AlphaFoldDB" id="A0A417Y9D2"/>
<evidence type="ECO:0000256" key="3">
    <source>
        <dbReference type="PROSITE-ProRule" id="PRU00169"/>
    </source>
</evidence>
<dbReference type="PROSITE" id="PS50110">
    <property type="entry name" value="RESPONSE_REGULATORY"/>
    <property type="match status" value="1"/>
</dbReference>
<keyword evidence="7" id="KW-1185">Reference proteome</keyword>
<dbReference type="SMART" id="SM00448">
    <property type="entry name" value="REC"/>
    <property type="match status" value="1"/>
</dbReference>
<dbReference type="PANTHER" id="PTHR45566:SF2">
    <property type="entry name" value="NARL SUBFAMILY"/>
    <property type="match status" value="1"/>
</dbReference>
<dbReference type="GO" id="GO:0006355">
    <property type="term" value="P:regulation of DNA-templated transcription"/>
    <property type="evidence" value="ECO:0007669"/>
    <property type="project" value="InterPro"/>
</dbReference>
<sequence length="220" mass="23935">MQGYLTPRLRVFLLDDHNIVRRGLRDLLDTKLDITVVGESGSARQAAQRILELKPDVMVLDVHLQDGSGVQVCREVRSSDPSIKGLLLTSYDEEAALISMILAGAEGYVLKLAESLDITAAIHRVGAGERLVDAVKTERVTAELLATLKDISPALTEHEQQILTHALGGLTNGQIAERLGVAEESLGTDLAPLLERLTNRSNWHRPASGAHGPGKHRRHD</sequence>
<accession>A0A417Y9D2</accession>
<dbReference type="InterPro" id="IPR011006">
    <property type="entry name" value="CheY-like_superfamily"/>
</dbReference>
<feature type="region of interest" description="Disordered" evidence="4">
    <location>
        <begin position="201"/>
        <end position="220"/>
    </location>
</feature>
<organism evidence="6 7">
    <name type="scientific">Nocardioides immobilis</name>
    <dbReference type="NCBI Taxonomy" id="2049295"/>
    <lineage>
        <taxon>Bacteria</taxon>
        <taxon>Bacillati</taxon>
        <taxon>Actinomycetota</taxon>
        <taxon>Actinomycetes</taxon>
        <taxon>Propionibacteriales</taxon>
        <taxon>Nocardioidaceae</taxon>
        <taxon>Nocardioides</taxon>
    </lineage>
</organism>
<dbReference type="EMBL" id="QXGH01000003">
    <property type="protein sequence ID" value="RHW29106.1"/>
    <property type="molecule type" value="Genomic_DNA"/>
</dbReference>
<dbReference type="SUPFAM" id="SSF46894">
    <property type="entry name" value="C-terminal effector domain of the bipartite response regulators"/>
    <property type="match status" value="1"/>
</dbReference>
<feature type="modified residue" description="4-aspartylphosphate" evidence="3">
    <location>
        <position position="61"/>
    </location>
</feature>
<dbReference type="InterPro" id="IPR051015">
    <property type="entry name" value="EvgA-like"/>
</dbReference>
<dbReference type="InterPro" id="IPR000792">
    <property type="entry name" value="Tscrpt_reg_LuxR_C"/>
</dbReference>
<keyword evidence="1 3" id="KW-0597">Phosphoprotein</keyword>
<keyword evidence="2 6" id="KW-0238">DNA-binding</keyword>
<dbReference type="RefSeq" id="WP_118921619.1">
    <property type="nucleotide sequence ID" value="NZ_QXGH01000003.1"/>
</dbReference>
<evidence type="ECO:0000256" key="4">
    <source>
        <dbReference type="SAM" id="MobiDB-lite"/>
    </source>
</evidence>
<evidence type="ECO:0000313" key="7">
    <source>
        <dbReference type="Proteomes" id="UP000283644"/>
    </source>
</evidence>
<reference evidence="6 7" key="1">
    <citation type="submission" date="2018-09" db="EMBL/GenBank/DDBJ databases">
        <title>Genome sequencing of Nocardioides immobilis CCTCC AB 2017083 for comparison to Nocardioides silvaticus.</title>
        <authorList>
            <person name="Li C."/>
            <person name="Wang G."/>
        </authorList>
    </citation>
    <scope>NUCLEOTIDE SEQUENCE [LARGE SCALE GENOMIC DNA]</scope>
    <source>
        <strain evidence="6 7">CCTCC AB 2017083</strain>
    </source>
</reference>
<dbReference type="SUPFAM" id="SSF52172">
    <property type="entry name" value="CheY-like"/>
    <property type="match status" value="1"/>
</dbReference>
<dbReference type="PANTHER" id="PTHR45566">
    <property type="entry name" value="HTH-TYPE TRANSCRIPTIONAL REGULATOR YHJB-RELATED"/>
    <property type="match status" value="1"/>
</dbReference>
<evidence type="ECO:0000259" key="5">
    <source>
        <dbReference type="PROSITE" id="PS50110"/>
    </source>
</evidence>
<comment type="caution">
    <text evidence="6">The sequence shown here is derived from an EMBL/GenBank/DDBJ whole genome shotgun (WGS) entry which is preliminary data.</text>
</comment>
<dbReference type="Proteomes" id="UP000283644">
    <property type="component" value="Unassembled WGS sequence"/>
</dbReference>
<dbReference type="CDD" id="cd17535">
    <property type="entry name" value="REC_NarL-like"/>
    <property type="match status" value="1"/>
</dbReference>
<dbReference type="InterPro" id="IPR001789">
    <property type="entry name" value="Sig_transdc_resp-reg_receiver"/>
</dbReference>
<dbReference type="Pfam" id="PF00072">
    <property type="entry name" value="Response_reg"/>
    <property type="match status" value="1"/>
</dbReference>
<gene>
    <name evidence="6" type="ORF">D0Z08_00535</name>
</gene>
<name>A0A417Y9D2_9ACTN</name>
<dbReference type="InterPro" id="IPR058245">
    <property type="entry name" value="NreC/VraR/RcsB-like_REC"/>
</dbReference>
<dbReference type="GO" id="GO:0000160">
    <property type="term" value="P:phosphorelay signal transduction system"/>
    <property type="evidence" value="ECO:0007669"/>
    <property type="project" value="InterPro"/>
</dbReference>
<dbReference type="InterPro" id="IPR016032">
    <property type="entry name" value="Sig_transdc_resp-reg_C-effctor"/>
</dbReference>
<dbReference type="Gene3D" id="3.40.50.2300">
    <property type="match status" value="1"/>
</dbReference>
<protein>
    <submittedName>
        <fullName evidence="6">DNA-binding response regulator</fullName>
    </submittedName>
</protein>
<proteinExistence type="predicted"/>
<feature type="domain" description="Response regulatory" evidence="5">
    <location>
        <begin position="10"/>
        <end position="126"/>
    </location>
</feature>
<dbReference type="OrthoDB" id="9808843at2"/>
<dbReference type="GO" id="GO:0003677">
    <property type="term" value="F:DNA binding"/>
    <property type="evidence" value="ECO:0007669"/>
    <property type="project" value="UniProtKB-KW"/>
</dbReference>